<dbReference type="Gene3D" id="1.10.12.10">
    <property type="entry name" value="Lyase 2-enoyl-coa Hydratase, Chain A, domain 2"/>
    <property type="match status" value="1"/>
</dbReference>
<dbReference type="SUPFAM" id="SSF52096">
    <property type="entry name" value="ClpP/crotonase"/>
    <property type="match status" value="1"/>
</dbReference>
<evidence type="ECO:0000256" key="1">
    <source>
        <dbReference type="ARBA" id="ARBA00005254"/>
    </source>
</evidence>
<evidence type="ECO:0000256" key="3">
    <source>
        <dbReference type="RuleBase" id="RU003707"/>
    </source>
</evidence>
<dbReference type="Proteomes" id="UP000051124">
    <property type="component" value="Unassembled WGS sequence"/>
</dbReference>
<accession>A0A0S7WJN9</accession>
<name>A0A0S7WJN9_UNCT6</name>
<dbReference type="GO" id="GO:0016836">
    <property type="term" value="F:hydro-lyase activity"/>
    <property type="evidence" value="ECO:0007669"/>
    <property type="project" value="UniProtKB-ARBA"/>
</dbReference>
<dbReference type="CDD" id="cd06558">
    <property type="entry name" value="crotonase-like"/>
    <property type="match status" value="1"/>
</dbReference>
<dbReference type="Pfam" id="PF00378">
    <property type="entry name" value="ECH_1"/>
    <property type="match status" value="1"/>
</dbReference>
<reference evidence="4 5" key="1">
    <citation type="journal article" date="2015" name="Microbiome">
        <title>Genomic resolution of linkages in carbon, nitrogen, and sulfur cycling among widespread estuary sediment bacteria.</title>
        <authorList>
            <person name="Baker B.J."/>
            <person name="Lazar C.S."/>
            <person name="Teske A.P."/>
            <person name="Dick G.J."/>
        </authorList>
    </citation>
    <scope>NUCLEOTIDE SEQUENCE [LARGE SCALE GENOMIC DNA]</scope>
    <source>
        <strain evidence="4">DG_26</strain>
    </source>
</reference>
<dbReference type="GO" id="GO:0006635">
    <property type="term" value="P:fatty acid beta-oxidation"/>
    <property type="evidence" value="ECO:0007669"/>
    <property type="project" value="TreeGrafter"/>
</dbReference>
<comment type="caution">
    <text evidence="4">The sequence shown here is derived from an EMBL/GenBank/DDBJ whole genome shotgun (WGS) entry which is preliminary data.</text>
</comment>
<dbReference type="InterPro" id="IPR029045">
    <property type="entry name" value="ClpP/crotonase-like_dom_sf"/>
</dbReference>
<evidence type="ECO:0000313" key="4">
    <source>
        <dbReference type="EMBL" id="KPJ50275.1"/>
    </source>
</evidence>
<dbReference type="InterPro" id="IPR001753">
    <property type="entry name" value="Enoyl-CoA_hydra/iso"/>
</dbReference>
<dbReference type="FunFam" id="3.90.226.10:FF:000009">
    <property type="entry name" value="Carnitinyl-CoA dehydratase"/>
    <property type="match status" value="1"/>
</dbReference>
<dbReference type="PANTHER" id="PTHR11941:SF54">
    <property type="entry name" value="ENOYL-COA HYDRATASE, MITOCHONDRIAL"/>
    <property type="match status" value="1"/>
</dbReference>
<dbReference type="InterPro" id="IPR018376">
    <property type="entry name" value="Enoyl-CoA_hyd/isom_CS"/>
</dbReference>
<dbReference type="AlphaFoldDB" id="A0A0S7WJN9"/>
<evidence type="ECO:0000256" key="2">
    <source>
        <dbReference type="ARBA" id="ARBA00023239"/>
    </source>
</evidence>
<proteinExistence type="inferred from homology"/>
<dbReference type="PROSITE" id="PS00166">
    <property type="entry name" value="ENOYL_COA_HYDRATASE"/>
    <property type="match status" value="1"/>
</dbReference>
<dbReference type="PATRIC" id="fig|1703771.3.peg.963"/>
<organism evidence="4 5">
    <name type="scientific">candidate division TA06 bacterium DG_26</name>
    <dbReference type="NCBI Taxonomy" id="1703771"/>
    <lineage>
        <taxon>Bacteria</taxon>
        <taxon>Bacteria division TA06</taxon>
    </lineage>
</organism>
<keyword evidence="2" id="KW-0456">Lyase</keyword>
<dbReference type="InterPro" id="IPR014748">
    <property type="entry name" value="Enoyl-CoA_hydra_C"/>
</dbReference>
<evidence type="ECO:0000313" key="5">
    <source>
        <dbReference type="Proteomes" id="UP000051124"/>
    </source>
</evidence>
<dbReference type="Gene3D" id="3.90.226.10">
    <property type="entry name" value="2-enoyl-CoA Hydratase, Chain A, domain 1"/>
    <property type="match status" value="1"/>
</dbReference>
<dbReference type="FunFam" id="1.10.12.10:FF:000001">
    <property type="entry name" value="Probable enoyl-CoA hydratase, mitochondrial"/>
    <property type="match status" value="1"/>
</dbReference>
<protein>
    <submittedName>
        <fullName evidence="4">Crotonase</fullName>
    </submittedName>
</protein>
<gene>
    <name evidence="4" type="ORF">AMJ40_03440</name>
</gene>
<dbReference type="EMBL" id="LIZT01000026">
    <property type="protein sequence ID" value="KPJ50275.1"/>
    <property type="molecule type" value="Genomic_DNA"/>
</dbReference>
<sequence length="260" mass="27989">MEYENIVVSIENEIAVVKINRPDALNAINSATVSELLDCFRMLSLNDGVHVIILTGEGKAFVAGGDISEMLHKKPVEAREFAQRGQALLAFIENMERPVIAAVNGYALGGGCELCMACDLRVASNRATFGQPEVKLGLIPGWAGTQRLPRLVGLAKAKELILTGDSIDAETASRIGLVNQVVPHDELMDMAKKIARKIASMGPTATRLAKASMNRGVDSDIFTGAAYEAEAFGICFSTGEPKEGISAFLEKRQPDWKKRG</sequence>
<comment type="similarity">
    <text evidence="1 3">Belongs to the enoyl-CoA hydratase/isomerase family.</text>
</comment>
<dbReference type="PANTHER" id="PTHR11941">
    <property type="entry name" value="ENOYL-COA HYDRATASE-RELATED"/>
    <property type="match status" value="1"/>
</dbReference>